<dbReference type="Proteomes" id="UP001651690">
    <property type="component" value="Unassembled WGS sequence"/>
</dbReference>
<keyword evidence="1" id="KW-0436">Ligase</keyword>
<sequence length="212" mass="23841">MSGYRGHSLILAAEFPVDDADEMRRLLRNRESQLAEIDAHHIVVYTSMWGRRRVLVTVGIRNPESIRDVLRSPAVFDLFDIAGSDGIPAIFAGRIVEKIDLGELARYDGVPGVVVGIVTRVDDVRRLVETVYGAADRFHRAGVRKVWVYEACDDSREAMILQEIDDEVSARRWLNRPDAAAEWMTNAGFGVHPTVFVGRLDHVMAVRERMVG</sequence>
<name>A0ABT1M7J5_9MYCO</name>
<accession>A0ABT1M7J5</accession>
<evidence type="ECO:0000313" key="1">
    <source>
        <dbReference type="EMBL" id="MCP9275098.1"/>
    </source>
</evidence>
<comment type="caution">
    <text evidence="1">The sequence shown here is derived from an EMBL/GenBank/DDBJ whole genome shotgun (WGS) entry which is preliminary data.</text>
</comment>
<keyword evidence="2" id="KW-1185">Reference proteome</keyword>
<dbReference type="EMBL" id="JANDBD010000010">
    <property type="protein sequence ID" value="MCP9275098.1"/>
    <property type="molecule type" value="Genomic_DNA"/>
</dbReference>
<dbReference type="GO" id="GO:0016874">
    <property type="term" value="F:ligase activity"/>
    <property type="evidence" value="ECO:0007669"/>
    <property type="project" value="UniProtKB-KW"/>
</dbReference>
<dbReference type="RefSeq" id="WP_255062845.1">
    <property type="nucleotide sequence ID" value="NZ_JANDBD010000010.1"/>
</dbReference>
<reference evidence="1 2" key="1">
    <citation type="submission" date="2022-06" db="EMBL/GenBank/DDBJ databases">
        <title>Mycolicibacterium sp. CAU 1645 isolated from seawater.</title>
        <authorList>
            <person name="Kim W."/>
        </authorList>
    </citation>
    <scope>NUCLEOTIDE SEQUENCE [LARGE SCALE GENOMIC DNA]</scope>
    <source>
        <strain evidence="1 2">CAU 1645</strain>
    </source>
</reference>
<organism evidence="1 2">
    <name type="scientific">Mycolicibacterium arenosum</name>
    <dbReference type="NCBI Taxonomy" id="2952157"/>
    <lineage>
        <taxon>Bacteria</taxon>
        <taxon>Bacillati</taxon>
        <taxon>Actinomycetota</taxon>
        <taxon>Actinomycetes</taxon>
        <taxon>Mycobacteriales</taxon>
        <taxon>Mycobacteriaceae</taxon>
        <taxon>Mycolicibacterium</taxon>
    </lineage>
</organism>
<proteinExistence type="predicted"/>
<gene>
    <name evidence="1" type="ORF">NM203_23180</name>
</gene>
<evidence type="ECO:0000313" key="2">
    <source>
        <dbReference type="Proteomes" id="UP001651690"/>
    </source>
</evidence>
<protein>
    <submittedName>
        <fullName evidence="1">Fatty-acid--CoA ligase</fullName>
    </submittedName>
</protein>